<dbReference type="InterPro" id="IPR014043">
    <property type="entry name" value="Acyl_transferase_dom"/>
</dbReference>
<dbReference type="InterPro" id="IPR016036">
    <property type="entry name" value="Malonyl_transacylase_ACP-bd"/>
</dbReference>
<dbReference type="Proteomes" id="UP000010847">
    <property type="component" value="Chromosome"/>
</dbReference>
<dbReference type="KEGG" id="dmt:DESME_11785"/>
<evidence type="ECO:0000259" key="6">
    <source>
        <dbReference type="SMART" id="SM00827"/>
    </source>
</evidence>
<keyword evidence="2 4" id="KW-0012">Acyltransferase</keyword>
<dbReference type="AlphaFoldDB" id="W0EEV8"/>
<dbReference type="InterPro" id="IPR001227">
    <property type="entry name" value="Ac_transferase_dom_sf"/>
</dbReference>
<dbReference type="PIRSF" id="PIRSF000446">
    <property type="entry name" value="Mct"/>
    <property type="match status" value="1"/>
</dbReference>
<dbReference type="FunFam" id="3.30.70.250:FF:000001">
    <property type="entry name" value="Malonyl CoA-acyl carrier protein transacylase"/>
    <property type="match status" value="1"/>
</dbReference>
<proteinExistence type="inferred from homology"/>
<evidence type="ECO:0000256" key="3">
    <source>
        <dbReference type="ARBA" id="ARBA00048462"/>
    </source>
</evidence>
<dbReference type="GO" id="GO:0006633">
    <property type="term" value="P:fatty acid biosynthetic process"/>
    <property type="evidence" value="ECO:0007669"/>
    <property type="project" value="TreeGrafter"/>
</dbReference>
<keyword evidence="8" id="KW-1185">Reference proteome</keyword>
<dbReference type="SUPFAM" id="SSF52151">
    <property type="entry name" value="FabD/lysophospholipase-like"/>
    <property type="match status" value="1"/>
</dbReference>
<comment type="catalytic activity">
    <reaction evidence="3 4">
        <text>holo-[ACP] + malonyl-CoA = malonyl-[ACP] + CoA</text>
        <dbReference type="Rhea" id="RHEA:41792"/>
        <dbReference type="Rhea" id="RHEA-COMP:9623"/>
        <dbReference type="Rhea" id="RHEA-COMP:9685"/>
        <dbReference type="ChEBI" id="CHEBI:57287"/>
        <dbReference type="ChEBI" id="CHEBI:57384"/>
        <dbReference type="ChEBI" id="CHEBI:64479"/>
        <dbReference type="ChEBI" id="CHEBI:78449"/>
        <dbReference type="EC" id="2.3.1.39"/>
    </reaction>
</comment>
<dbReference type="EC" id="2.3.1.39" evidence="4"/>
<dbReference type="InterPro" id="IPR016035">
    <property type="entry name" value="Acyl_Trfase/lysoPLipase"/>
</dbReference>
<dbReference type="EMBL" id="CP007032">
    <property type="protein sequence ID" value="AHF07611.1"/>
    <property type="molecule type" value="Genomic_DNA"/>
</dbReference>
<accession>W0EEV8</accession>
<organism evidence="7 8">
    <name type="scientific">Desulfitobacterium metallireducens DSM 15288</name>
    <dbReference type="NCBI Taxonomy" id="871968"/>
    <lineage>
        <taxon>Bacteria</taxon>
        <taxon>Bacillati</taxon>
        <taxon>Bacillota</taxon>
        <taxon>Clostridia</taxon>
        <taxon>Eubacteriales</taxon>
        <taxon>Desulfitobacteriaceae</taxon>
        <taxon>Desulfitobacterium</taxon>
    </lineage>
</organism>
<dbReference type="RefSeq" id="WP_006716534.1">
    <property type="nucleotide sequence ID" value="NZ_CP007032.1"/>
</dbReference>
<protein>
    <recommendedName>
        <fullName evidence="4">Malonyl CoA-acyl carrier protein transacylase</fullName>
        <ecNumber evidence="4">2.3.1.39</ecNumber>
    </recommendedName>
</protein>
<keyword evidence="1 4" id="KW-0808">Transferase</keyword>
<dbReference type="Gene3D" id="3.30.70.250">
    <property type="entry name" value="Malonyl-CoA ACP transacylase, ACP-binding"/>
    <property type="match status" value="1"/>
</dbReference>
<evidence type="ECO:0000256" key="1">
    <source>
        <dbReference type="ARBA" id="ARBA00022679"/>
    </source>
</evidence>
<dbReference type="Gene3D" id="3.40.366.10">
    <property type="entry name" value="Malonyl-Coenzyme A Acyl Carrier Protein, domain 2"/>
    <property type="match status" value="1"/>
</dbReference>
<feature type="domain" description="Malonyl-CoA:ACP transacylase (MAT)" evidence="6">
    <location>
        <begin position="7"/>
        <end position="306"/>
    </location>
</feature>
<evidence type="ECO:0000313" key="7">
    <source>
        <dbReference type="EMBL" id="AHF07611.1"/>
    </source>
</evidence>
<comment type="similarity">
    <text evidence="4">Belongs to the fabD family.</text>
</comment>
<dbReference type="eggNOG" id="COG0331">
    <property type="taxonomic scope" value="Bacteria"/>
</dbReference>
<reference evidence="7 8" key="1">
    <citation type="submission" date="2013-12" db="EMBL/GenBank/DDBJ databases">
        <authorList>
            <consortium name="DOE Joint Genome Institute"/>
            <person name="Smidt H."/>
            <person name="Huntemann M."/>
            <person name="Han J."/>
            <person name="Chen A."/>
            <person name="Kyrpides N."/>
            <person name="Mavromatis K."/>
            <person name="Markowitz V."/>
            <person name="Palaniappan K."/>
            <person name="Ivanova N."/>
            <person name="Schaumberg A."/>
            <person name="Pati A."/>
            <person name="Liolios K."/>
            <person name="Nordberg H.P."/>
            <person name="Cantor M.N."/>
            <person name="Hua S.X."/>
            <person name="Woyke T."/>
        </authorList>
    </citation>
    <scope>NUCLEOTIDE SEQUENCE [LARGE SCALE GENOMIC DNA]</scope>
    <source>
        <strain evidence="8">DSM 15288</strain>
    </source>
</reference>
<dbReference type="NCBIfam" id="TIGR00128">
    <property type="entry name" value="fabD"/>
    <property type="match status" value="1"/>
</dbReference>
<feature type="active site" evidence="5">
    <location>
        <position position="90"/>
    </location>
</feature>
<evidence type="ECO:0000256" key="2">
    <source>
        <dbReference type="ARBA" id="ARBA00023315"/>
    </source>
</evidence>
<dbReference type="SMART" id="SM00827">
    <property type="entry name" value="PKS_AT"/>
    <property type="match status" value="1"/>
</dbReference>
<dbReference type="PANTHER" id="PTHR42681">
    <property type="entry name" value="MALONYL-COA-ACYL CARRIER PROTEIN TRANSACYLASE, MITOCHONDRIAL"/>
    <property type="match status" value="1"/>
</dbReference>
<evidence type="ECO:0000256" key="5">
    <source>
        <dbReference type="PIRSR" id="PIRSR000446-1"/>
    </source>
</evidence>
<name>W0EEV8_9FIRM</name>
<sequence>MGKLAFLFPGQGSQAVGMGQELFNLPEGRDILETCHRVLGEEWARVMSEGPEEVLRQTENTQPALLLVSAAAWKAVQSAGIEPDFVAGHSLGEYSAHLAASSLTLEEALKVVRQRGELMQAAMPAGKGSMAAILGLDKTKVKEACREACEGEEWVGPANYNCPGQVVISGEATAVLRAIEKAKALGAKRGILLAVSGAFHSPYMKNVGENLRTVLDQVDWKTPAHPVIANINAQVIQESDQIIESLVNQVSAPVLWEQSIRYLQEQGVDTFLELGSGRVLAGLVKKIVPEATLLNVNNLASLEKSLAYLKESR</sequence>
<dbReference type="SUPFAM" id="SSF55048">
    <property type="entry name" value="Probable ACP-binding domain of malonyl-CoA ACP transacylase"/>
    <property type="match status" value="1"/>
</dbReference>
<dbReference type="HOGENOM" id="CLU_030558_0_1_9"/>
<dbReference type="STRING" id="871968.DESME_11785"/>
<dbReference type="GO" id="GO:0005829">
    <property type="term" value="C:cytosol"/>
    <property type="evidence" value="ECO:0007669"/>
    <property type="project" value="TreeGrafter"/>
</dbReference>
<dbReference type="PANTHER" id="PTHR42681:SF1">
    <property type="entry name" value="MALONYL-COA-ACYL CARRIER PROTEIN TRANSACYLASE, MITOCHONDRIAL"/>
    <property type="match status" value="1"/>
</dbReference>
<feature type="active site" evidence="5">
    <location>
        <position position="200"/>
    </location>
</feature>
<evidence type="ECO:0000256" key="4">
    <source>
        <dbReference type="PIRNR" id="PIRNR000446"/>
    </source>
</evidence>
<dbReference type="InterPro" id="IPR050858">
    <property type="entry name" value="Mal-CoA-ACP_Trans/PKS_FabD"/>
</dbReference>
<dbReference type="InterPro" id="IPR024925">
    <property type="entry name" value="Malonyl_CoA-ACP_transAc"/>
</dbReference>
<evidence type="ECO:0000313" key="8">
    <source>
        <dbReference type="Proteomes" id="UP000010847"/>
    </source>
</evidence>
<dbReference type="OrthoDB" id="9805460at2"/>
<dbReference type="InterPro" id="IPR004410">
    <property type="entry name" value="Malonyl_CoA-ACP_transAc_FabD"/>
</dbReference>
<dbReference type="Pfam" id="PF00698">
    <property type="entry name" value="Acyl_transf_1"/>
    <property type="match status" value="1"/>
</dbReference>
<dbReference type="GO" id="GO:0004314">
    <property type="term" value="F:[acyl-carrier-protein] S-malonyltransferase activity"/>
    <property type="evidence" value="ECO:0007669"/>
    <property type="project" value="UniProtKB-EC"/>
</dbReference>
<gene>
    <name evidence="7" type="ORF">DESME_11785</name>
</gene>